<dbReference type="EMBL" id="GGFL01012327">
    <property type="protein sequence ID" value="MBW76505.1"/>
    <property type="molecule type" value="Transcribed_RNA"/>
</dbReference>
<proteinExistence type="predicted"/>
<dbReference type="AlphaFoldDB" id="A0A2M4DG45"/>
<feature type="signal peptide" evidence="2">
    <location>
        <begin position="1"/>
        <end position="21"/>
    </location>
</feature>
<sequence length="86" mass="8900">MAAVAAAAAVTAVTVSVRVMAASMATSVPAVTQRRWRGVREPVVSATRSGGRQRFRSRSRSSSPVSVPSVRASYLAASSTGRCSSM</sequence>
<reference evidence="3" key="1">
    <citation type="submission" date="2018-01" db="EMBL/GenBank/DDBJ databases">
        <title>An insight into the sialome of Amazonian anophelines.</title>
        <authorList>
            <person name="Ribeiro J.M."/>
            <person name="Scarpassa V."/>
            <person name="Calvo E."/>
        </authorList>
    </citation>
    <scope>NUCLEOTIDE SEQUENCE</scope>
</reference>
<feature type="chain" id="PRO_5014636886" evidence="2">
    <location>
        <begin position="22"/>
        <end position="86"/>
    </location>
</feature>
<name>A0A2M4DG45_ANODA</name>
<feature type="region of interest" description="Disordered" evidence="1">
    <location>
        <begin position="43"/>
        <end position="67"/>
    </location>
</feature>
<organism evidence="3">
    <name type="scientific">Anopheles darlingi</name>
    <name type="common">Mosquito</name>
    <dbReference type="NCBI Taxonomy" id="43151"/>
    <lineage>
        <taxon>Eukaryota</taxon>
        <taxon>Metazoa</taxon>
        <taxon>Ecdysozoa</taxon>
        <taxon>Arthropoda</taxon>
        <taxon>Hexapoda</taxon>
        <taxon>Insecta</taxon>
        <taxon>Pterygota</taxon>
        <taxon>Neoptera</taxon>
        <taxon>Endopterygota</taxon>
        <taxon>Diptera</taxon>
        <taxon>Nematocera</taxon>
        <taxon>Culicoidea</taxon>
        <taxon>Culicidae</taxon>
        <taxon>Anophelinae</taxon>
        <taxon>Anopheles</taxon>
    </lineage>
</organism>
<keyword evidence="2" id="KW-0732">Signal</keyword>
<evidence type="ECO:0000313" key="3">
    <source>
        <dbReference type="EMBL" id="MBW76505.1"/>
    </source>
</evidence>
<evidence type="ECO:0000256" key="1">
    <source>
        <dbReference type="SAM" id="MobiDB-lite"/>
    </source>
</evidence>
<protein>
    <submittedName>
        <fullName evidence="3">Putative secreted protein</fullName>
    </submittedName>
</protein>
<accession>A0A2M4DG45</accession>
<evidence type="ECO:0000256" key="2">
    <source>
        <dbReference type="SAM" id="SignalP"/>
    </source>
</evidence>